<sequence length="807" mass="82242">MPQTIAITEDDGLELIEDLILRRLRLRIRRDVVAYLGDLADPSRADRGAGVMAFNPLLDYPVGSVGARLKAIITGIGEGQPWADVDALLDDLVGKIDLGQLHASLQATIDLITADATTTNSVNKRLADEAAARSLALLAEAQDRANAISTAIGELQTTLVAAYQAGDSGINSRITTEIGLSQDRDTALGARIDTVTARLNSGGDIFSAIATALSYSYSKATIDSAIAASAATLTTNYQAGDTSLNTRISNEAQASSDRDTALGSRVDTITARLNTGDIATSLASLATYAYTKAQTDGALSSLGSTLRSEFTPINNRLNPGGDIYTSLATANSYAYTKAQSDSALSSLGTTLTSSYTAADDVIKARLNAGGDIANAIATASTYAYTKAQVDGALSSLSTSLTSSFTSADDVIKARLNAGGDIATAIANASTYAYTKAQTDSAIASSASTLRSEFNPINARLNAGGDIYSSLSTALTYAYTRAQSDSALATQATTLRSEYNGPLSSLNSSVSTLQTAVAGAGGLQAQFALKTVATRSDGRPVIGYVGLASTAPSDGTGGSELILQAGRILFVPDSNPNAAPSQMMVLGTVNGVSTLVVPAAVIGDATIAAGKLSVPYLSAISGNMGTLIAGSITAGFYQSDVPGAKRVTINEANDVRIYSTLSGSYLQVAQIGESYDSDWGSYFAGRFGHESWVGSGLRVRAGSGYGAFITAGGHGVFSQSTGGIAGIFYGKGSKGAVVLGTSDGGAMSEAATVDGTVVLGAGASSAGGRMKIANYSRVGSVLDTNNMTITSSSAAPTGGADGDLHFIV</sequence>
<dbReference type="EMBL" id="JBIGHX010000003">
    <property type="protein sequence ID" value="MFG6462251.1"/>
    <property type="molecule type" value="Genomic_DNA"/>
</dbReference>
<comment type="caution">
    <text evidence="1">The sequence shown here is derived from an EMBL/GenBank/DDBJ whole genome shotgun (WGS) entry which is preliminary data.</text>
</comment>
<dbReference type="RefSeq" id="WP_394511114.1">
    <property type="nucleotide sequence ID" value="NZ_JBIGHX010000003.1"/>
</dbReference>
<organism evidence="1 2">
    <name type="scientific">Pelomonas lactea</name>
    <dbReference type="NCBI Taxonomy" id="3299030"/>
    <lineage>
        <taxon>Bacteria</taxon>
        <taxon>Pseudomonadati</taxon>
        <taxon>Pseudomonadota</taxon>
        <taxon>Betaproteobacteria</taxon>
        <taxon>Burkholderiales</taxon>
        <taxon>Sphaerotilaceae</taxon>
        <taxon>Roseateles</taxon>
    </lineage>
</organism>
<proteinExistence type="predicted"/>
<evidence type="ECO:0000313" key="1">
    <source>
        <dbReference type="EMBL" id="MFG6462251.1"/>
    </source>
</evidence>
<gene>
    <name evidence="1" type="ORF">ACG04Q_11785</name>
</gene>
<evidence type="ECO:0008006" key="3">
    <source>
        <dbReference type="Google" id="ProtNLM"/>
    </source>
</evidence>
<protein>
    <recommendedName>
        <fullName evidence="3">DUF1983 domain-containing protein</fullName>
    </recommendedName>
</protein>
<accession>A0ABW7GKC4</accession>
<keyword evidence="2" id="KW-1185">Reference proteome</keyword>
<evidence type="ECO:0000313" key="2">
    <source>
        <dbReference type="Proteomes" id="UP001606302"/>
    </source>
</evidence>
<reference evidence="1 2" key="1">
    <citation type="submission" date="2024-08" db="EMBL/GenBank/DDBJ databases">
        <authorList>
            <person name="Lu H."/>
        </authorList>
    </citation>
    <scope>NUCLEOTIDE SEQUENCE [LARGE SCALE GENOMIC DNA]</scope>
    <source>
        <strain evidence="1 2">DXS20W</strain>
    </source>
</reference>
<dbReference type="Proteomes" id="UP001606302">
    <property type="component" value="Unassembled WGS sequence"/>
</dbReference>
<name>A0ABW7GKC4_9BURK</name>